<evidence type="ECO:0000256" key="1">
    <source>
        <dbReference type="ARBA" id="ARBA00004613"/>
    </source>
</evidence>
<evidence type="ECO:0000256" key="2">
    <source>
        <dbReference type="ARBA" id="ARBA00010400"/>
    </source>
</evidence>
<dbReference type="InterPro" id="IPR058256">
    <property type="entry name" value="WLGC"/>
</dbReference>
<evidence type="ECO:0000256" key="4">
    <source>
        <dbReference type="ARBA" id="ARBA00022729"/>
    </source>
</evidence>
<feature type="chain" id="PRO_5012985526" evidence="5">
    <location>
        <begin position="21"/>
        <end position="769"/>
    </location>
</feature>
<feature type="signal peptide" evidence="5">
    <location>
        <begin position="1"/>
        <end position="20"/>
    </location>
</feature>
<dbReference type="EMBL" id="NBNE01002938">
    <property type="protein sequence ID" value="OWZ09027.1"/>
    <property type="molecule type" value="Genomic_DNA"/>
</dbReference>
<keyword evidence="8" id="KW-1185">Reference proteome</keyword>
<keyword evidence="4 5" id="KW-0732">Signal</keyword>
<dbReference type="Pfam" id="PF26605">
    <property type="entry name" value="WLGC"/>
    <property type="match status" value="1"/>
</dbReference>
<dbReference type="InterPro" id="IPR031825">
    <property type="entry name" value="RXLR"/>
</dbReference>
<comment type="subcellular location">
    <subcellularLocation>
        <location evidence="1">Secreted</location>
    </subcellularLocation>
</comment>
<name>A0A225VW39_9STRA</name>
<evidence type="ECO:0000313" key="8">
    <source>
        <dbReference type="Proteomes" id="UP000198211"/>
    </source>
</evidence>
<dbReference type="OrthoDB" id="120183at2759"/>
<accession>A0A225VW39</accession>
<organism evidence="7 8">
    <name type="scientific">Phytophthora megakarya</name>
    <dbReference type="NCBI Taxonomy" id="4795"/>
    <lineage>
        <taxon>Eukaryota</taxon>
        <taxon>Sar</taxon>
        <taxon>Stramenopiles</taxon>
        <taxon>Oomycota</taxon>
        <taxon>Peronosporomycetes</taxon>
        <taxon>Peronosporales</taxon>
        <taxon>Peronosporaceae</taxon>
        <taxon>Phytophthora</taxon>
    </lineage>
</organism>
<reference evidence="8" key="1">
    <citation type="submission" date="2017-03" db="EMBL/GenBank/DDBJ databases">
        <title>Phytopthora megakarya and P. palmivora, two closely related causual agents of cacao black pod achieved similar genome size and gene model numbers by different mechanisms.</title>
        <authorList>
            <person name="Ali S."/>
            <person name="Shao J."/>
            <person name="Larry D.J."/>
            <person name="Kronmiller B."/>
            <person name="Shen D."/>
            <person name="Strem M.D."/>
            <person name="Melnick R.L."/>
            <person name="Guiltinan M.J."/>
            <person name="Tyler B.M."/>
            <person name="Meinhardt L.W."/>
            <person name="Bailey B.A."/>
        </authorList>
    </citation>
    <scope>NUCLEOTIDE SEQUENCE [LARGE SCALE GENOMIC DNA]</scope>
    <source>
        <strain evidence="8">zdho120</strain>
    </source>
</reference>
<feature type="domain" description="WLGC" evidence="6">
    <location>
        <begin position="702"/>
        <end position="768"/>
    </location>
</feature>
<dbReference type="Gene3D" id="3.80.10.10">
    <property type="entry name" value="Ribonuclease Inhibitor"/>
    <property type="match status" value="1"/>
</dbReference>
<evidence type="ECO:0000256" key="5">
    <source>
        <dbReference type="SAM" id="SignalP"/>
    </source>
</evidence>
<protein>
    <submittedName>
        <fullName evidence="7">Putative membrane protein</fullName>
    </submittedName>
</protein>
<dbReference type="Pfam" id="PF16810">
    <property type="entry name" value="RXLR"/>
    <property type="match status" value="1"/>
</dbReference>
<evidence type="ECO:0000259" key="6">
    <source>
        <dbReference type="Pfam" id="PF26605"/>
    </source>
</evidence>
<dbReference type="Proteomes" id="UP000198211">
    <property type="component" value="Unassembled WGS sequence"/>
</dbReference>
<evidence type="ECO:0000313" key="7">
    <source>
        <dbReference type="EMBL" id="OWZ09027.1"/>
    </source>
</evidence>
<dbReference type="AlphaFoldDB" id="A0A225VW39"/>
<keyword evidence="3" id="KW-0964">Secreted</keyword>
<comment type="similarity">
    <text evidence="2">Belongs to the RxLR effector family.</text>
</comment>
<dbReference type="SUPFAM" id="SSF52058">
    <property type="entry name" value="L domain-like"/>
    <property type="match status" value="1"/>
</dbReference>
<proteinExistence type="inferred from homology"/>
<comment type="caution">
    <text evidence="7">The sequence shown here is derived from an EMBL/GenBank/DDBJ whole genome shotgun (WGS) entry which is preliminary data.</text>
</comment>
<dbReference type="InterPro" id="IPR032675">
    <property type="entry name" value="LRR_dom_sf"/>
</dbReference>
<gene>
    <name evidence="7" type="ORF">PHMEG_00018335</name>
</gene>
<sequence length="769" mass="87327">MHFHHLMLLAATIVFSSVDAAPDSKIARLRISTEASPFIVNQHTERHLRTSNDADEERVINLKSLPGIKTFSGLFKSKITPDTLTAWSNKNKSPEYVFNKLKLNKPGTNPFDNSDIILWAAYMRVNKENPNQEMLAFMKTRYGDDDVHLAKILFEATGVKHSKSIATELQHAQMNNWMHAKTNVFKYLGARGTKGDSWNRKPIDISLNACLKVVDLAVESIMLRLLLQNGSPISLTYGFAVFQAVNSLSCATNILMDKFSALTEVLIDSVFDLGCAVLYPIVTLVYCYYNFNFDREVYMTYLEKLPPGSFEHLARTFADPSEIALFRVSFDSLRINSFLEFVVRIGTNLTFCYRYKRVLEALVWTRRKHFADGKPILTHQNPVPKSIAVVFIMCSLAIILYTNKAILNSTQRCAPHPECVVFSNRWVSKDENCPCLVLIDIDIAPKTYEEWINPIDAYDKVKALSASGLLTSLQVINRNLIEWPEELRKCQNLKSIQLTYTSTQQIPAWTKELKNLEVIQIEGKYGSQNLANLPDDLFDDLPQLTMIQLGIHQNMTRFPPLNGVPQLQSLVIAWMPALRRLPNFDYVPNLRRLVLTLIARLELVPDLSPLRNLVEFVVYRPSTICCNGFMGPCVLNHPSCRANSLLETPDATCLLNETDPSSAIVPFLGNIDTENTFEEFKSTVCQESPFDTMNYTTFPTKETIEMCGGKKFRQCQYPPNRIGICFNARFQAISCYSDDNYIEMRRLQIKRGVGLKCDPVDEEWLGCSG</sequence>
<evidence type="ECO:0000256" key="3">
    <source>
        <dbReference type="ARBA" id="ARBA00022525"/>
    </source>
</evidence>